<evidence type="ECO:0000313" key="1">
    <source>
        <dbReference type="EMBL" id="EHY88570.1"/>
    </source>
</evidence>
<organism evidence="1 2">
    <name type="scientific">Saccharomonospora azurea NA-128</name>
    <dbReference type="NCBI Taxonomy" id="882081"/>
    <lineage>
        <taxon>Bacteria</taxon>
        <taxon>Bacillati</taxon>
        <taxon>Actinomycetota</taxon>
        <taxon>Actinomycetes</taxon>
        <taxon>Pseudonocardiales</taxon>
        <taxon>Pseudonocardiaceae</taxon>
        <taxon>Saccharomonospora</taxon>
    </lineage>
</organism>
<dbReference type="Proteomes" id="UP000004705">
    <property type="component" value="Chromosome"/>
</dbReference>
<protein>
    <submittedName>
        <fullName evidence="1">Uncharacterized protein</fullName>
    </submittedName>
</protein>
<gene>
    <name evidence="1" type="ORF">SacazDRAFT_01646</name>
</gene>
<dbReference type="AlphaFoldDB" id="H8GA43"/>
<dbReference type="RefSeq" id="WP_005440395.1">
    <property type="nucleotide sequence ID" value="NZ_CM001466.1"/>
</dbReference>
<reference evidence="1 2" key="1">
    <citation type="journal article" date="2012" name="Stand. Genomic Sci.">
        <title>Genome sequence of the soil bacterium Saccharomonospora azurea type strain (NA-128(T)).</title>
        <authorList>
            <person name="Klenk H.P."/>
            <person name="Held B."/>
            <person name="Lucas S."/>
            <person name="Lapidus A."/>
            <person name="Copeland A."/>
            <person name="Hammon N."/>
            <person name="Pitluck S."/>
            <person name="Goodwin L.A."/>
            <person name="Han C."/>
            <person name="Tapia R."/>
            <person name="Brambilla E.M."/>
            <person name="Potter G."/>
            <person name="Land M."/>
            <person name="Ivanova N."/>
            <person name="Rohde M."/>
            <person name="Goker M."/>
            <person name="Detter J.C."/>
            <person name="Kyrpides N.C."/>
            <person name="Woyke T."/>
        </authorList>
    </citation>
    <scope>NUCLEOTIDE SEQUENCE [LARGE SCALE GENOMIC DNA]</scope>
    <source>
        <strain evidence="1 2">NA-128</strain>
    </source>
</reference>
<keyword evidence="2" id="KW-1185">Reference proteome</keyword>
<evidence type="ECO:0000313" key="2">
    <source>
        <dbReference type="Proteomes" id="UP000004705"/>
    </source>
</evidence>
<dbReference type="EMBL" id="CM001466">
    <property type="protein sequence ID" value="EHY88570.1"/>
    <property type="molecule type" value="Genomic_DNA"/>
</dbReference>
<sequence length="57" mass="5995">MNDDDELDVLCVACDSEGRVPQATAAVLGGVAQTVVWGRGCRWCKGTGRRAGLHPPV</sequence>
<dbReference type="HOGENOM" id="CLU_2994026_0_0_11"/>
<proteinExistence type="predicted"/>
<accession>H8GA43</accession>
<name>H8GA43_9PSEU</name>